<sequence length="292" mass="30393">MTQAAGARRLPQPGPALEPRLESVPGQALPLAFALSPGLTLLEAVGRPLREAGFAHAMVTLEGGSFGPFAYVLPAPSPDAAHAAWYSATQAPPGGARLERANITFGLRDGQPWLHCHAIWQEAAGRRAGHVLPEESILAAPMAARAWGLSGIGFLAEPDAETNFTLFHPVPDAVRALPAGAARVIALRIRPNEDVVTALEVTCRRHGFAGAVLRGSVGSLVGSAFAHGGMVADHATEILVTDGRVSADRAGQLRAELAVAVADMRGHVHEGALLQGVNPVCITFEGLLEEVA</sequence>
<dbReference type="Proteomes" id="UP000600101">
    <property type="component" value="Unassembled WGS sequence"/>
</dbReference>
<organism evidence="2 3">
    <name type="scientific">Siccirubricoccus deserti</name>
    <dbReference type="NCBI Taxonomy" id="2013562"/>
    <lineage>
        <taxon>Bacteria</taxon>
        <taxon>Pseudomonadati</taxon>
        <taxon>Pseudomonadota</taxon>
        <taxon>Alphaproteobacteria</taxon>
        <taxon>Acetobacterales</taxon>
        <taxon>Roseomonadaceae</taxon>
        <taxon>Siccirubricoccus</taxon>
    </lineage>
</organism>
<dbReference type="EMBL" id="JACOMF010000010">
    <property type="protein sequence ID" value="MBC4015882.1"/>
    <property type="molecule type" value="Genomic_DNA"/>
</dbReference>
<dbReference type="PROSITE" id="PS51742">
    <property type="entry name" value="PPC"/>
    <property type="match status" value="1"/>
</dbReference>
<dbReference type="SUPFAM" id="SSF117856">
    <property type="entry name" value="AF0104/ALDC/Ptd012-like"/>
    <property type="match status" value="2"/>
</dbReference>
<evidence type="ECO:0000259" key="1">
    <source>
        <dbReference type="PROSITE" id="PS51742"/>
    </source>
</evidence>
<evidence type="ECO:0000313" key="2">
    <source>
        <dbReference type="EMBL" id="MBC4015882.1"/>
    </source>
</evidence>
<dbReference type="Pfam" id="PF03479">
    <property type="entry name" value="PCC"/>
    <property type="match status" value="1"/>
</dbReference>
<proteinExistence type="predicted"/>
<reference evidence="2" key="1">
    <citation type="submission" date="2020-08" db="EMBL/GenBank/DDBJ databases">
        <authorList>
            <person name="Hu Y."/>
            <person name="Nguyen S.V."/>
            <person name="Li F."/>
            <person name="Fanning S."/>
        </authorList>
    </citation>
    <scope>NUCLEOTIDE SEQUENCE</scope>
    <source>
        <strain evidence="2">SYSU D8009</strain>
    </source>
</reference>
<name>A0A9X0UD23_9PROT</name>
<dbReference type="InterPro" id="IPR005175">
    <property type="entry name" value="PPC_dom"/>
</dbReference>
<keyword evidence="3" id="KW-1185">Reference proteome</keyword>
<dbReference type="Gene3D" id="3.30.1330.80">
    <property type="entry name" value="Hypothetical protein, similar to alpha- acetolactate decarboxylase, domain 2"/>
    <property type="match status" value="2"/>
</dbReference>
<dbReference type="AlphaFoldDB" id="A0A9X0UD23"/>
<feature type="domain" description="PPC" evidence="1">
    <location>
        <begin position="179"/>
        <end position="292"/>
    </location>
</feature>
<dbReference type="RefSeq" id="WP_186770655.1">
    <property type="nucleotide sequence ID" value="NZ_JACOMF010000010.1"/>
</dbReference>
<protein>
    <submittedName>
        <fullName evidence="2">DUF296 domain-containing protein</fullName>
    </submittedName>
</protein>
<gene>
    <name evidence="2" type="ORF">H7965_11160</name>
</gene>
<accession>A0A9X0UD23</accession>
<evidence type="ECO:0000313" key="3">
    <source>
        <dbReference type="Proteomes" id="UP000600101"/>
    </source>
</evidence>
<comment type="caution">
    <text evidence="2">The sequence shown here is derived from an EMBL/GenBank/DDBJ whole genome shotgun (WGS) entry which is preliminary data.</text>
</comment>